<reference evidence="3 4" key="1">
    <citation type="submission" date="2017-11" db="EMBL/GenBank/DDBJ databases">
        <title>Genome-resolved metagenomics identifies genetic mobility, metabolic interactions, and unexpected diversity in perchlorate-reducing communities.</title>
        <authorList>
            <person name="Barnum T.P."/>
            <person name="Figueroa I.A."/>
            <person name="Carlstrom C.I."/>
            <person name="Lucas L.N."/>
            <person name="Engelbrektson A.L."/>
            <person name="Coates J.D."/>
        </authorList>
    </citation>
    <scope>NUCLEOTIDE SEQUENCE [LARGE SCALE GENOMIC DNA]</scope>
    <source>
        <strain evidence="3">BM706</strain>
    </source>
</reference>
<dbReference type="InterPro" id="IPR029044">
    <property type="entry name" value="Nucleotide-diphossugar_trans"/>
</dbReference>
<dbReference type="Gene3D" id="3.10.580.10">
    <property type="entry name" value="CBS-domain"/>
    <property type="match status" value="1"/>
</dbReference>
<sequence>MILRSCILINSFFIKQTDTIKEALKKLDITAEKVLFVVDEQSKFIGTISDGDIRRYILNVGQLELNKTIEKIYNNDSIFIFKDEFELELAKKLLFEHKIEAITVIERNGIITDLITWSQAFSENMEKNRKKIDIPVVIMAGGKGTRLEPFTKIFPKALIPVGEKPILQIIIEKFYASGIKEFLVSLNYKGDMIESYFNGIDKNYSVEGVWEKEFLGTAGSLSLIDKKKLKEDFILTNCDIIVNADYSEVLDFHREHNASLTILSAVKHYRIPYGVINFKEKGKVIKISEKPEFTFTINAGVYILNKETLDYIPKDKRLDMNQLIDKLIANKKIIQTYPVNENDYIDIGDWTEFKRSKSKLEILKGY</sequence>
<keyword evidence="1" id="KW-0129">CBS domain</keyword>
<dbReference type="InterPro" id="IPR000644">
    <property type="entry name" value="CBS_dom"/>
</dbReference>
<dbReference type="Gene3D" id="3.90.550.10">
    <property type="entry name" value="Spore Coat Polysaccharide Biosynthesis Protein SpsA, Chain A"/>
    <property type="match status" value="1"/>
</dbReference>
<dbReference type="Pfam" id="PF00483">
    <property type="entry name" value="NTP_transferase"/>
    <property type="match status" value="1"/>
</dbReference>
<dbReference type="InterPro" id="IPR046342">
    <property type="entry name" value="CBS_dom_sf"/>
</dbReference>
<dbReference type="Pfam" id="PF00571">
    <property type="entry name" value="CBS"/>
    <property type="match status" value="1"/>
</dbReference>
<dbReference type="PROSITE" id="PS51371">
    <property type="entry name" value="CBS"/>
    <property type="match status" value="1"/>
</dbReference>
<dbReference type="PANTHER" id="PTHR22572">
    <property type="entry name" value="SUGAR-1-PHOSPHATE GUANYL TRANSFERASE"/>
    <property type="match status" value="1"/>
</dbReference>
<evidence type="ECO:0000259" key="2">
    <source>
        <dbReference type="PROSITE" id="PS51371"/>
    </source>
</evidence>
<evidence type="ECO:0000313" key="3">
    <source>
        <dbReference type="EMBL" id="PLX15517.1"/>
    </source>
</evidence>
<protein>
    <submittedName>
        <fullName evidence="3">Nucleotidyl transferase</fullName>
    </submittedName>
</protein>
<gene>
    <name evidence="3" type="ORF">C0601_12780</name>
</gene>
<dbReference type="GO" id="GO:0016740">
    <property type="term" value="F:transferase activity"/>
    <property type="evidence" value="ECO:0007669"/>
    <property type="project" value="UniProtKB-KW"/>
</dbReference>
<dbReference type="EMBL" id="PKTG01000138">
    <property type="protein sequence ID" value="PLX15517.1"/>
    <property type="molecule type" value="Genomic_DNA"/>
</dbReference>
<dbReference type="AlphaFoldDB" id="A0A2N5ZA34"/>
<dbReference type="InterPro" id="IPR005835">
    <property type="entry name" value="NTP_transferase_dom"/>
</dbReference>
<dbReference type="SUPFAM" id="SSF53448">
    <property type="entry name" value="Nucleotide-diphospho-sugar transferases"/>
    <property type="match status" value="1"/>
</dbReference>
<proteinExistence type="predicted"/>
<dbReference type="SUPFAM" id="SSF54631">
    <property type="entry name" value="CBS-domain pair"/>
    <property type="match status" value="1"/>
</dbReference>
<comment type="caution">
    <text evidence="3">The sequence shown here is derived from an EMBL/GenBank/DDBJ whole genome shotgun (WGS) entry which is preliminary data.</text>
</comment>
<name>A0A2N5ZA34_MUIH1</name>
<organism evidence="3 4">
    <name type="scientific">Muiribacterium halophilum</name>
    <dbReference type="NCBI Taxonomy" id="2053465"/>
    <lineage>
        <taxon>Bacteria</taxon>
        <taxon>Candidatus Muiribacteriota</taxon>
        <taxon>Candidatus Muiribacteriia</taxon>
        <taxon>Candidatus Muiribacteriales</taxon>
        <taxon>Candidatus Muiribacteriaceae</taxon>
        <taxon>Candidatus Muiribacterium</taxon>
    </lineage>
</organism>
<evidence type="ECO:0000256" key="1">
    <source>
        <dbReference type="PROSITE-ProRule" id="PRU00703"/>
    </source>
</evidence>
<dbReference type="InterPro" id="IPR050486">
    <property type="entry name" value="Mannose-1P_guanyltransferase"/>
</dbReference>
<feature type="domain" description="CBS" evidence="2">
    <location>
        <begin position="3"/>
        <end position="65"/>
    </location>
</feature>
<dbReference type="Proteomes" id="UP000234857">
    <property type="component" value="Unassembled WGS sequence"/>
</dbReference>
<dbReference type="CDD" id="cd06426">
    <property type="entry name" value="NTP_transferase_like_2"/>
    <property type="match status" value="1"/>
</dbReference>
<keyword evidence="3" id="KW-0808">Transferase</keyword>
<evidence type="ECO:0000313" key="4">
    <source>
        <dbReference type="Proteomes" id="UP000234857"/>
    </source>
</evidence>
<accession>A0A2N5ZA34</accession>